<proteinExistence type="predicted"/>
<evidence type="ECO:0000313" key="2">
    <source>
        <dbReference type="EMBL" id="GAQ87760.1"/>
    </source>
</evidence>
<dbReference type="EMBL" id="DF237324">
    <property type="protein sequence ID" value="GAQ87760.1"/>
    <property type="molecule type" value="Genomic_DNA"/>
</dbReference>
<evidence type="ECO:0000313" key="3">
    <source>
        <dbReference type="Proteomes" id="UP000054558"/>
    </source>
</evidence>
<protein>
    <recommendedName>
        <fullName evidence="1">SAP domain-containing protein</fullName>
    </recommendedName>
</protein>
<organism evidence="2 3">
    <name type="scientific">Klebsormidium nitens</name>
    <name type="common">Green alga</name>
    <name type="synonym">Ulothrix nitens</name>
    <dbReference type="NCBI Taxonomy" id="105231"/>
    <lineage>
        <taxon>Eukaryota</taxon>
        <taxon>Viridiplantae</taxon>
        <taxon>Streptophyta</taxon>
        <taxon>Klebsormidiophyceae</taxon>
        <taxon>Klebsormidiales</taxon>
        <taxon>Klebsormidiaceae</taxon>
        <taxon>Klebsormidium</taxon>
    </lineage>
</organism>
<dbReference type="InterPro" id="IPR003034">
    <property type="entry name" value="SAP_dom"/>
</dbReference>
<keyword evidence="3" id="KW-1185">Reference proteome</keyword>
<accession>A0A1Y1IA12</accession>
<feature type="domain" description="SAP" evidence="1">
    <location>
        <begin position="145"/>
        <end position="179"/>
    </location>
</feature>
<sequence>MADEDAFIRAAGEDSFIRAAGLNLGEEPLAQPSVKKTTRVRKDFRPGEGTRKRLEKSADDVITQFKNACRGDPKLEAPLLRHLLGDPRMETAKKECGINIPTRRVEPPKLTKKRLQRMEREHLSPAERIAQDAQTVQEKHHSGSLDTLPTAVIRNFLLSQGQKTSGTKEKIIERVRHILDSQGQGPAPMDGMLTVEPALETNGDSHASEDLAIAANGTYALPVSRAQPFVTTQQL</sequence>
<gene>
    <name evidence="2" type="ORF">KFL_003750100</name>
</gene>
<reference evidence="2 3" key="1">
    <citation type="journal article" date="2014" name="Nat. Commun.">
        <title>Klebsormidium flaccidum genome reveals primary factors for plant terrestrial adaptation.</title>
        <authorList>
            <person name="Hori K."/>
            <person name="Maruyama F."/>
            <person name="Fujisawa T."/>
            <person name="Togashi T."/>
            <person name="Yamamoto N."/>
            <person name="Seo M."/>
            <person name="Sato S."/>
            <person name="Yamada T."/>
            <person name="Mori H."/>
            <person name="Tajima N."/>
            <person name="Moriyama T."/>
            <person name="Ikeuchi M."/>
            <person name="Watanabe M."/>
            <person name="Wada H."/>
            <person name="Kobayashi K."/>
            <person name="Saito M."/>
            <person name="Masuda T."/>
            <person name="Sasaki-Sekimoto Y."/>
            <person name="Mashiguchi K."/>
            <person name="Awai K."/>
            <person name="Shimojima M."/>
            <person name="Masuda S."/>
            <person name="Iwai M."/>
            <person name="Nobusawa T."/>
            <person name="Narise T."/>
            <person name="Kondo S."/>
            <person name="Saito H."/>
            <person name="Sato R."/>
            <person name="Murakawa M."/>
            <person name="Ihara Y."/>
            <person name="Oshima-Yamada Y."/>
            <person name="Ohtaka K."/>
            <person name="Satoh M."/>
            <person name="Sonobe K."/>
            <person name="Ishii M."/>
            <person name="Ohtani R."/>
            <person name="Kanamori-Sato M."/>
            <person name="Honoki R."/>
            <person name="Miyazaki D."/>
            <person name="Mochizuki H."/>
            <person name="Umetsu J."/>
            <person name="Higashi K."/>
            <person name="Shibata D."/>
            <person name="Kamiya Y."/>
            <person name="Sato N."/>
            <person name="Nakamura Y."/>
            <person name="Tabata S."/>
            <person name="Ida S."/>
            <person name="Kurokawa K."/>
            <person name="Ohta H."/>
        </authorList>
    </citation>
    <scope>NUCLEOTIDE SEQUENCE [LARGE SCALE GENOMIC DNA]</scope>
    <source>
        <strain evidence="2 3">NIES-2285</strain>
    </source>
</reference>
<evidence type="ECO:0000259" key="1">
    <source>
        <dbReference type="PROSITE" id="PS50800"/>
    </source>
</evidence>
<name>A0A1Y1IA12_KLENI</name>
<dbReference type="AlphaFoldDB" id="A0A1Y1IA12"/>
<dbReference type="Proteomes" id="UP000054558">
    <property type="component" value="Unassembled WGS sequence"/>
</dbReference>
<dbReference type="PROSITE" id="PS50800">
    <property type="entry name" value="SAP"/>
    <property type="match status" value="1"/>
</dbReference>